<gene>
    <name evidence="3" type="ORF">SIK69_09485</name>
</gene>
<name>A0ABU4QNK0_9ENTR</name>
<sequence>MLLSIQLLRGLAALLVVLHHIAFKEKVYGVNGLEWLHIGASGVDLFFIISGFIMCYATHNKEMSFSKFIFLRFERIIPLYWLFTTLALFVFIMYPHLVNSSGGHTSVINSYFLIPTSDKYLVQNGWTLSYEFYYYIIFSFFIFLTKNRFVRYLGIVLTLFGLATIGQLFVAHNTLIKFIFSDWLYEFAMGVVSFYLFAKYKLEKKTGLILICVGVVLLGYKNNHMYLLSSMPGALSVGLPMWLIFHGFLALEEWLGKGNNIYLKVGVLLGYSSYSLYLVHPFILSPVAMILKKIHLNIPYVFSVGLLVPAIISGAIVYLYIEKPMVNYLKLIRVGRGFNGKIS</sequence>
<reference evidence="3 4" key="1">
    <citation type="submission" date="2023-11" db="EMBL/GenBank/DDBJ databases">
        <title>Scandinavium wanjuensis sp. nov., isolated from lettuce South Korea.</title>
        <authorList>
            <person name="Park J."/>
            <person name="Park S."/>
            <person name="Oh K.K."/>
            <person name="Cho G.S."/>
            <person name="Franz C.M.A.P."/>
        </authorList>
    </citation>
    <scope>NUCLEOTIDE SEQUENCE [LARGE SCALE GENOMIC DNA]</scope>
    <source>
        <strain evidence="3 4">V105_6</strain>
    </source>
</reference>
<feature type="transmembrane region" description="Helical" evidence="1">
    <location>
        <begin position="79"/>
        <end position="97"/>
    </location>
</feature>
<dbReference type="EC" id="2.3.-.-" evidence="3"/>
<dbReference type="RefSeq" id="WP_319785967.1">
    <property type="nucleotide sequence ID" value="NZ_JAWXRD010000027.1"/>
</dbReference>
<dbReference type="PANTHER" id="PTHR23028:SF131">
    <property type="entry name" value="BLR2367 PROTEIN"/>
    <property type="match status" value="1"/>
</dbReference>
<evidence type="ECO:0000259" key="2">
    <source>
        <dbReference type="Pfam" id="PF01757"/>
    </source>
</evidence>
<comment type="caution">
    <text evidence="3">The sequence shown here is derived from an EMBL/GenBank/DDBJ whole genome shotgun (WGS) entry which is preliminary data.</text>
</comment>
<feature type="transmembrane region" description="Helical" evidence="1">
    <location>
        <begin position="128"/>
        <end position="145"/>
    </location>
</feature>
<dbReference type="GO" id="GO:0016746">
    <property type="term" value="F:acyltransferase activity"/>
    <property type="evidence" value="ECO:0007669"/>
    <property type="project" value="UniProtKB-KW"/>
</dbReference>
<evidence type="ECO:0000313" key="4">
    <source>
        <dbReference type="Proteomes" id="UP001275664"/>
    </source>
</evidence>
<accession>A0ABU4QNK0</accession>
<dbReference type="Pfam" id="PF01757">
    <property type="entry name" value="Acyl_transf_3"/>
    <property type="match status" value="1"/>
</dbReference>
<feature type="transmembrane region" description="Helical" evidence="1">
    <location>
        <begin position="205"/>
        <end position="220"/>
    </location>
</feature>
<feature type="transmembrane region" description="Helical" evidence="1">
    <location>
        <begin position="226"/>
        <end position="249"/>
    </location>
</feature>
<dbReference type="InterPro" id="IPR002656">
    <property type="entry name" value="Acyl_transf_3_dom"/>
</dbReference>
<keyword evidence="4" id="KW-1185">Reference proteome</keyword>
<dbReference type="PANTHER" id="PTHR23028">
    <property type="entry name" value="ACETYLTRANSFERASE"/>
    <property type="match status" value="1"/>
</dbReference>
<keyword evidence="1" id="KW-1133">Transmembrane helix</keyword>
<keyword evidence="3" id="KW-0012">Acyltransferase</keyword>
<evidence type="ECO:0000313" key="3">
    <source>
        <dbReference type="EMBL" id="MDX6040417.1"/>
    </source>
</evidence>
<protein>
    <submittedName>
        <fullName evidence="3">Acyltransferase</fullName>
        <ecNumber evidence="3">2.3.-.-</ecNumber>
    </submittedName>
</protein>
<proteinExistence type="predicted"/>
<organism evidence="3 4">
    <name type="scientific">Scandinavium lactucae</name>
    <dbReference type="NCBI Taxonomy" id="3095028"/>
    <lineage>
        <taxon>Bacteria</taxon>
        <taxon>Pseudomonadati</taxon>
        <taxon>Pseudomonadota</taxon>
        <taxon>Gammaproteobacteria</taxon>
        <taxon>Enterobacterales</taxon>
        <taxon>Enterobacteriaceae</taxon>
        <taxon>Scandinavium</taxon>
    </lineage>
</organism>
<evidence type="ECO:0000256" key="1">
    <source>
        <dbReference type="SAM" id="Phobius"/>
    </source>
</evidence>
<keyword evidence="1" id="KW-0472">Membrane</keyword>
<dbReference type="Proteomes" id="UP001275664">
    <property type="component" value="Unassembled WGS sequence"/>
</dbReference>
<feature type="transmembrane region" description="Helical" evidence="1">
    <location>
        <begin position="35"/>
        <end position="58"/>
    </location>
</feature>
<keyword evidence="1" id="KW-0812">Transmembrane</keyword>
<feature type="transmembrane region" description="Helical" evidence="1">
    <location>
        <begin position="300"/>
        <end position="321"/>
    </location>
</feature>
<feature type="domain" description="Acyltransferase 3" evidence="2">
    <location>
        <begin position="4"/>
        <end position="316"/>
    </location>
</feature>
<feature type="transmembrane region" description="Helical" evidence="1">
    <location>
        <begin position="152"/>
        <end position="172"/>
    </location>
</feature>
<feature type="transmembrane region" description="Helical" evidence="1">
    <location>
        <begin position="178"/>
        <end position="198"/>
    </location>
</feature>
<dbReference type="InterPro" id="IPR050879">
    <property type="entry name" value="Acyltransferase_3"/>
</dbReference>
<dbReference type="EMBL" id="JAWXRD010000027">
    <property type="protein sequence ID" value="MDX6040417.1"/>
    <property type="molecule type" value="Genomic_DNA"/>
</dbReference>
<feature type="transmembrane region" description="Helical" evidence="1">
    <location>
        <begin position="7"/>
        <end position="23"/>
    </location>
</feature>
<keyword evidence="3" id="KW-0808">Transferase</keyword>
<feature type="transmembrane region" description="Helical" evidence="1">
    <location>
        <begin position="261"/>
        <end position="280"/>
    </location>
</feature>